<evidence type="ECO:0000313" key="1">
    <source>
        <dbReference type="EMBL" id="KAI9916138.1"/>
    </source>
</evidence>
<proteinExistence type="predicted"/>
<name>A0ACC0WDF2_9STRA</name>
<keyword evidence="2" id="KW-1185">Reference proteome</keyword>
<organism evidence="1 2">
    <name type="scientific">Peronosclerospora sorghi</name>
    <dbReference type="NCBI Taxonomy" id="230839"/>
    <lineage>
        <taxon>Eukaryota</taxon>
        <taxon>Sar</taxon>
        <taxon>Stramenopiles</taxon>
        <taxon>Oomycota</taxon>
        <taxon>Peronosporomycetes</taxon>
        <taxon>Peronosporales</taxon>
        <taxon>Peronosporaceae</taxon>
        <taxon>Peronosclerospora</taxon>
    </lineage>
</organism>
<comment type="caution">
    <text evidence="1">The sequence shown here is derived from an EMBL/GenBank/DDBJ whole genome shotgun (WGS) entry which is preliminary data.</text>
</comment>
<dbReference type="Proteomes" id="UP001163321">
    <property type="component" value="Chromosome 2"/>
</dbReference>
<reference evidence="1 2" key="1">
    <citation type="journal article" date="2022" name="bioRxiv">
        <title>The genome of the oomycete Peronosclerospora sorghi, a cosmopolitan pathogen of maize and sorghum, is inflated with dispersed pseudogenes.</title>
        <authorList>
            <person name="Fletcher K."/>
            <person name="Martin F."/>
            <person name="Isakeit T."/>
            <person name="Cavanaugh K."/>
            <person name="Magill C."/>
            <person name="Michelmore R."/>
        </authorList>
    </citation>
    <scope>NUCLEOTIDE SEQUENCE [LARGE SCALE GENOMIC DNA]</scope>
    <source>
        <strain evidence="1">P6</strain>
    </source>
</reference>
<gene>
    <name evidence="1" type="ORF">PsorP6_018006</name>
</gene>
<sequence>MTKKDKIVDALLDDYVPSNGGHVAGSAPSSGLFASASTMSYRKRERSENECTRKRALKSGHKTEEMLELVVTRIQVRLELFDDAEAQFLVSHTVLDLGDTELLDYISTSQIRKIVCYWKSEEAHPRQSGISMVVCKS</sequence>
<protein>
    <submittedName>
        <fullName evidence="1">Uncharacterized protein</fullName>
    </submittedName>
</protein>
<accession>A0ACC0WDF2</accession>
<evidence type="ECO:0000313" key="2">
    <source>
        <dbReference type="Proteomes" id="UP001163321"/>
    </source>
</evidence>
<dbReference type="EMBL" id="CM047581">
    <property type="protein sequence ID" value="KAI9916138.1"/>
    <property type="molecule type" value="Genomic_DNA"/>
</dbReference>